<keyword evidence="3" id="KW-1185">Reference proteome</keyword>
<keyword evidence="1" id="KW-1133">Transmembrane helix</keyword>
<dbReference type="Proteomes" id="UP000282028">
    <property type="component" value="Unassembled WGS sequence"/>
</dbReference>
<organism evidence="2 3">
    <name type="scientific">Brevibacillus invocatus</name>
    <dbReference type="NCBI Taxonomy" id="173959"/>
    <lineage>
        <taxon>Bacteria</taxon>
        <taxon>Bacillati</taxon>
        <taxon>Bacillota</taxon>
        <taxon>Bacilli</taxon>
        <taxon>Bacillales</taxon>
        <taxon>Paenibacillaceae</taxon>
        <taxon>Brevibacillus</taxon>
    </lineage>
</organism>
<dbReference type="InterPro" id="IPR043723">
    <property type="entry name" value="DUF5665"/>
</dbReference>
<keyword evidence="1" id="KW-0472">Membrane</keyword>
<dbReference type="AlphaFoldDB" id="A0A3M8CMI6"/>
<accession>A0A3M8CMI6</accession>
<sequence>MSPTERLLAQIDHLSKEIAEVRKLNERMDKIAMFLEDIRLADVIQNYTAPRKLLWTNFLAGLARGLGLTIGTAIVLALFGSLLSQFLSIPIIGDYIRQIIDYVESYRQIK</sequence>
<name>A0A3M8CMI6_9BACL</name>
<dbReference type="OrthoDB" id="1634137at2"/>
<feature type="transmembrane region" description="Helical" evidence="1">
    <location>
        <begin position="58"/>
        <end position="79"/>
    </location>
</feature>
<protein>
    <submittedName>
        <fullName evidence="2">Uncharacterized protein</fullName>
    </submittedName>
</protein>
<gene>
    <name evidence="2" type="ORF">EDM52_03990</name>
</gene>
<dbReference type="RefSeq" id="WP_122907711.1">
    <property type="nucleotide sequence ID" value="NZ_CBCSBE010000002.1"/>
</dbReference>
<keyword evidence="1" id="KW-0812">Transmembrane</keyword>
<evidence type="ECO:0000313" key="2">
    <source>
        <dbReference type="EMBL" id="RNB76085.1"/>
    </source>
</evidence>
<comment type="caution">
    <text evidence="2">The sequence shown here is derived from an EMBL/GenBank/DDBJ whole genome shotgun (WGS) entry which is preliminary data.</text>
</comment>
<proteinExistence type="predicted"/>
<evidence type="ECO:0000256" key="1">
    <source>
        <dbReference type="SAM" id="Phobius"/>
    </source>
</evidence>
<reference evidence="2 3" key="1">
    <citation type="submission" date="2018-10" db="EMBL/GenBank/DDBJ databases">
        <title>Phylogenomics of Brevibacillus.</title>
        <authorList>
            <person name="Dunlap C."/>
        </authorList>
    </citation>
    <scope>NUCLEOTIDE SEQUENCE [LARGE SCALE GENOMIC DNA]</scope>
    <source>
        <strain evidence="2 3">JCM 12215</strain>
    </source>
</reference>
<evidence type="ECO:0000313" key="3">
    <source>
        <dbReference type="Proteomes" id="UP000282028"/>
    </source>
</evidence>
<dbReference type="Pfam" id="PF18910">
    <property type="entry name" value="DUF5665"/>
    <property type="match status" value="1"/>
</dbReference>
<dbReference type="EMBL" id="RHHR01000008">
    <property type="protein sequence ID" value="RNB76085.1"/>
    <property type="molecule type" value="Genomic_DNA"/>
</dbReference>